<keyword evidence="2" id="KW-1185">Reference proteome</keyword>
<organism evidence="1 2">
    <name type="scientific">Azospira inquinata</name>
    <dbReference type="NCBI Taxonomy" id="2785627"/>
    <lineage>
        <taxon>Bacteria</taxon>
        <taxon>Pseudomonadati</taxon>
        <taxon>Pseudomonadota</taxon>
        <taxon>Betaproteobacteria</taxon>
        <taxon>Rhodocyclales</taxon>
        <taxon>Rhodocyclaceae</taxon>
        <taxon>Azospira</taxon>
    </lineage>
</organism>
<sequence length="117" mass="12405">MPDALRYFPAVCRSLHHSPVDALVALGVPRDECLDLVTSSWGGSEDRALLAWIDGGRPVAALARPGGLWAACNAYLEYASPDPGEAARRLAKVLKRGRRGWVGRIGASQLAPEGEGA</sequence>
<dbReference type="KEGG" id="aiq:Azoinq_09495"/>
<evidence type="ECO:0000313" key="2">
    <source>
        <dbReference type="Proteomes" id="UP000683428"/>
    </source>
</evidence>
<dbReference type="RefSeq" id="WP_216129676.1">
    <property type="nucleotide sequence ID" value="NZ_CP064782.1"/>
</dbReference>
<dbReference type="AlphaFoldDB" id="A0A975SLL5"/>
<evidence type="ECO:0000313" key="1">
    <source>
        <dbReference type="EMBL" id="QWT48104.1"/>
    </source>
</evidence>
<proteinExistence type="predicted"/>
<reference evidence="1" key="1">
    <citation type="submission" date="2020-11" db="EMBL/GenBank/DDBJ databases">
        <title>Azospira inquinata sp. nov.</title>
        <authorList>
            <person name="Moe W.M."/>
            <person name="Mikes M.C."/>
        </authorList>
    </citation>
    <scope>NUCLEOTIDE SEQUENCE</scope>
    <source>
        <strain evidence="1">Azo-3</strain>
    </source>
</reference>
<accession>A0A975SLL5</accession>
<protein>
    <submittedName>
        <fullName evidence="1">Uncharacterized protein</fullName>
    </submittedName>
</protein>
<gene>
    <name evidence="1" type="ORF">Azoinq_09495</name>
</gene>
<dbReference type="EMBL" id="CP064782">
    <property type="protein sequence ID" value="QWT48104.1"/>
    <property type="molecule type" value="Genomic_DNA"/>
</dbReference>
<name>A0A975SLL5_9RHOO</name>
<dbReference type="Proteomes" id="UP000683428">
    <property type="component" value="Chromosome"/>
</dbReference>